<keyword evidence="14" id="KW-1185">Reference proteome</keyword>
<keyword evidence="5" id="KW-0633">Potassium transport</keyword>
<name>A0AAW9RJ65_9GAMM</name>
<feature type="transmembrane region" description="Helical" evidence="11">
    <location>
        <begin position="318"/>
        <end position="339"/>
    </location>
</feature>
<gene>
    <name evidence="13" type="ORF">V3330_10790</name>
</gene>
<dbReference type="Pfam" id="PF02254">
    <property type="entry name" value="TrkA_N"/>
    <property type="match status" value="1"/>
</dbReference>
<dbReference type="RefSeq" id="WP_354695484.1">
    <property type="nucleotide sequence ID" value="NZ_JAZHOG010000006.1"/>
</dbReference>
<feature type="transmembrane region" description="Helical" evidence="11">
    <location>
        <begin position="140"/>
        <end position="159"/>
    </location>
</feature>
<feature type="transmembrane region" description="Helical" evidence="11">
    <location>
        <begin position="207"/>
        <end position="225"/>
    </location>
</feature>
<evidence type="ECO:0000313" key="13">
    <source>
        <dbReference type="EMBL" id="MEJ8568113.1"/>
    </source>
</evidence>
<evidence type="ECO:0000256" key="10">
    <source>
        <dbReference type="ARBA" id="ARBA00023136"/>
    </source>
</evidence>
<dbReference type="GO" id="GO:0012505">
    <property type="term" value="C:endomembrane system"/>
    <property type="evidence" value="ECO:0007669"/>
    <property type="project" value="UniProtKB-SubCell"/>
</dbReference>
<organism evidence="13 14">
    <name type="scientific">Elongatibacter sediminis</name>
    <dbReference type="NCBI Taxonomy" id="3119006"/>
    <lineage>
        <taxon>Bacteria</taxon>
        <taxon>Pseudomonadati</taxon>
        <taxon>Pseudomonadota</taxon>
        <taxon>Gammaproteobacteria</taxon>
        <taxon>Chromatiales</taxon>
        <taxon>Wenzhouxiangellaceae</taxon>
        <taxon>Elongatibacter</taxon>
    </lineage>
</organism>
<evidence type="ECO:0000256" key="2">
    <source>
        <dbReference type="ARBA" id="ARBA00005551"/>
    </source>
</evidence>
<evidence type="ECO:0000256" key="5">
    <source>
        <dbReference type="ARBA" id="ARBA00022538"/>
    </source>
</evidence>
<evidence type="ECO:0000256" key="7">
    <source>
        <dbReference type="ARBA" id="ARBA00022958"/>
    </source>
</evidence>
<dbReference type="SUPFAM" id="SSF51735">
    <property type="entry name" value="NAD(P)-binding Rossmann-fold domains"/>
    <property type="match status" value="1"/>
</dbReference>
<dbReference type="GO" id="GO:0015297">
    <property type="term" value="F:antiporter activity"/>
    <property type="evidence" value="ECO:0007669"/>
    <property type="project" value="UniProtKB-KW"/>
</dbReference>
<feature type="domain" description="RCK N-terminal" evidence="12">
    <location>
        <begin position="394"/>
        <end position="510"/>
    </location>
</feature>
<keyword evidence="7" id="KW-0630">Potassium</keyword>
<dbReference type="InterPro" id="IPR003148">
    <property type="entry name" value="RCK_N"/>
</dbReference>
<proteinExistence type="inferred from homology"/>
<feature type="transmembrane region" description="Helical" evidence="11">
    <location>
        <begin position="103"/>
        <end position="120"/>
    </location>
</feature>
<keyword evidence="3" id="KW-0813">Transport</keyword>
<keyword evidence="10 11" id="KW-0472">Membrane</keyword>
<keyword evidence="8 11" id="KW-1133">Transmembrane helix</keyword>
<comment type="caution">
    <text evidence="13">The sequence shown here is derived from an EMBL/GenBank/DDBJ whole genome shotgun (WGS) entry which is preliminary data.</text>
</comment>
<dbReference type="PROSITE" id="PS51201">
    <property type="entry name" value="RCK_N"/>
    <property type="match status" value="1"/>
</dbReference>
<dbReference type="PANTHER" id="PTHR46157">
    <property type="entry name" value="K(+) EFFLUX ANTIPORTER 3, CHLOROPLASTIC"/>
    <property type="match status" value="1"/>
</dbReference>
<reference evidence="13 14" key="1">
    <citation type="submission" date="2024-02" db="EMBL/GenBank/DDBJ databases">
        <title>A novel Wenzhouxiangellaceae bacterium, isolated from coastal sediments.</title>
        <authorList>
            <person name="Du Z.-J."/>
            <person name="Ye Y.-Q."/>
            <person name="Zhang X.-Y."/>
        </authorList>
    </citation>
    <scope>NUCLEOTIDE SEQUENCE [LARGE SCALE GENOMIC DNA]</scope>
    <source>
        <strain evidence="13 14">CH-27</strain>
    </source>
</reference>
<protein>
    <submittedName>
        <fullName evidence="13">Monovalent cation:proton antiporter-2 (CPA2) family protein</fullName>
    </submittedName>
</protein>
<evidence type="ECO:0000256" key="1">
    <source>
        <dbReference type="ARBA" id="ARBA00004127"/>
    </source>
</evidence>
<dbReference type="InterPro" id="IPR006153">
    <property type="entry name" value="Cation/H_exchanger_TM"/>
</dbReference>
<feature type="transmembrane region" description="Helical" evidence="11">
    <location>
        <begin position="44"/>
        <end position="63"/>
    </location>
</feature>
<dbReference type="PANTHER" id="PTHR46157:SF4">
    <property type="entry name" value="K(+) EFFLUX ANTIPORTER 3, CHLOROPLASTIC"/>
    <property type="match status" value="1"/>
</dbReference>
<feature type="transmembrane region" description="Helical" evidence="11">
    <location>
        <begin position="287"/>
        <end position="306"/>
    </location>
</feature>
<dbReference type="Gene3D" id="1.20.1530.20">
    <property type="match status" value="1"/>
</dbReference>
<dbReference type="GO" id="GO:0005886">
    <property type="term" value="C:plasma membrane"/>
    <property type="evidence" value="ECO:0007669"/>
    <property type="project" value="TreeGrafter"/>
</dbReference>
<dbReference type="Pfam" id="PF00999">
    <property type="entry name" value="Na_H_Exchanger"/>
    <property type="match status" value="1"/>
</dbReference>
<feature type="transmembrane region" description="Helical" evidence="11">
    <location>
        <begin position="351"/>
        <end position="370"/>
    </location>
</feature>
<keyword evidence="9" id="KW-0406">Ion transport</keyword>
<dbReference type="FunFam" id="3.40.50.720:FF:000036">
    <property type="entry name" value="Glutathione-regulated potassium-efflux system protein KefB"/>
    <property type="match status" value="1"/>
</dbReference>
<dbReference type="InterPro" id="IPR036291">
    <property type="entry name" value="NAD(P)-bd_dom_sf"/>
</dbReference>
<keyword evidence="4" id="KW-0050">Antiport</keyword>
<evidence type="ECO:0000313" key="14">
    <source>
        <dbReference type="Proteomes" id="UP001359886"/>
    </source>
</evidence>
<dbReference type="GO" id="GO:0006813">
    <property type="term" value="P:potassium ion transport"/>
    <property type="evidence" value="ECO:0007669"/>
    <property type="project" value="UniProtKB-KW"/>
</dbReference>
<evidence type="ECO:0000256" key="6">
    <source>
        <dbReference type="ARBA" id="ARBA00022692"/>
    </source>
</evidence>
<evidence type="ECO:0000256" key="11">
    <source>
        <dbReference type="SAM" id="Phobius"/>
    </source>
</evidence>
<comment type="subcellular location">
    <subcellularLocation>
        <location evidence="1">Endomembrane system</location>
        <topology evidence="1">Multi-pass membrane protein</topology>
    </subcellularLocation>
</comment>
<feature type="transmembrane region" description="Helical" evidence="11">
    <location>
        <begin position="20"/>
        <end position="38"/>
    </location>
</feature>
<dbReference type="EMBL" id="JAZHOG010000006">
    <property type="protein sequence ID" value="MEJ8568113.1"/>
    <property type="molecule type" value="Genomic_DNA"/>
</dbReference>
<dbReference type="AlphaFoldDB" id="A0AAW9RJ65"/>
<sequence>MAAAVLAVPLARRLGLGSALGYLMAGVVIGPHLLGLVGEEGQDVLHFAEFGVVLMLFLVGLELRPSLLWRLRVPILGLGGAQVVVTAAVITLAAWLLGLTWQAAVAIGMTLSLSSTAMVLQTLDEKGWLATQAGKGGFSVLLFQDIAVIPMLAAMPFLADSGQVSLPDDGGRGWTYALLVLGVVAAIVIGGRFLTRPVFRWIAASRSSEVFIATALLLVIGISLAMDFVDLSPALGTFLAGVVLAESEYRHELEANIEPFKGLLLGLFFIAVGASIDFGLVAESPGLVMGLVLLLIGIKFPLLLLLGKLFRLTLADNLMFAFVLAQGGEFAFLLFSFATQTRVLDAGTTNLMIVVVALSMVLTPLMIIFYERWVRPRFINSVQPPEDTDIDASPAPVIIAGFGRFGQVVARLLRAAGVETVLLDHDASQIELTARFGNKVFYGDAGRVDLLRAAGAEKAKLLVVAFSSRKMSVDLVKLVKMHFPRMRVLARSYDRAHTYALMEAGADGVIRETFGSALITGEQALKLLGFDSERATRAMRMFRQHDEAGLKKMYEVWGDDQAYGIRIREELDQLEKVLQDDLNDPQS</sequence>
<dbReference type="Proteomes" id="UP001359886">
    <property type="component" value="Unassembled WGS sequence"/>
</dbReference>
<evidence type="ECO:0000256" key="8">
    <source>
        <dbReference type="ARBA" id="ARBA00022989"/>
    </source>
</evidence>
<accession>A0AAW9RJ65</accession>
<dbReference type="InterPro" id="IPR004771">
    <property type="entry name" value="K/H_exchanger"/>
</dbReference>
<dbReference type="GO" id="GO:0008324">
    <property type="term" value="F:monoatomic cation transmembrane transporter activity"/>
    <property type="evidence" value="ECO:0007669"/>
    <property type="project" value="InterPro"/>
</dbReference>
<dbReference type="InterPro" id="IPR038770">
    <property type="entry name" value="Na+/solute_symporter_sf"/>
</dbReference>
<evidence type="ECO:0000256" key="3">
    <source>
        <dbReference type="ARBA" id="ARBA00022448"/>
    </source>
</evidence>
<dbReference type="GO" id="GO:1902600">
    <property type="term" value="P:proton transmembrane transport"/>
    <property type="evidence" value="ECO:0007669"/>
    <property type="project" value="InterPro"/>
</dbReference>
<feature type="transmembrane region" description="Helical" evidence="11">
    <location>
        <begin position="75"/>
        <end position="97"/>
    </location>
</feature>
<feature type="transmembrane region" description="Helical" evidence="11">
    <location>
        <begin position="262"/>
        <end position="281"/>
    </location>
</feature>
<dbReference type="Gene3D" id="3.40.50.720">
    <property type="entry name" value="NAD(P)-binding Rossmann-like Domain"/>
    <property type="match status" value="1"/>
</dbReference>
<evidence type="ECO:0000256" key="4">
    <source>
        <dbReference type="ARBA" id="ARBA00022449"/>
    </source>
</evidence>
<evidence type="ECO:0000259" key="12">
    <source>
        <dbReference type="PROSITE" id="PS51201"/>
    </source>
</evidence>
<feature type="transmembrane region" description="Helical" evidence="11">
    <location>
        <begin position="174"/>
        <end position="195"/>
    </location>
</feature>
<comment type="similarity">
    <text evidence="2">Belongs to the monovalent cation:proton antiporter 2 (CPA2) transporter (TC 2.A.37) family.</text>
</comment>
<keyword evidence="6 11" id="KW-0812">Transmembrane</keyword>
<dbReference type="NCBIfam" id="TIGR00932">
    <property type="entry name" value="2a37"/>
    <property type="match status" value="1"/>
</dbReference>
<evidence type="ECO:0000256" key="9">
    <source>
        <dbReference type="ARBA" id="ARBA00023065"/>
    </source>
</evidence>